<dbReference type="NCBIfam" id="TIGR01313">
    <property type="entry name" value="therm_gnt_kin"/>
    <property type="match status" value="1"/>
</dbReference>
<dbReference type="InterPro" id="IPR027417">
    <property type="entry name" value="P-loop_NTPase"/>
</dbReference>
<evidence type="ECO:0000256" key="1">
    <source>
        <dbReference type="ARBA" id="ARBA00004761"/>
    </source>
</evidence>
<evidence type="ECO:0000256" key="7">
    <source>
        <dbReference type="ARBA" id="ARBA00022840"/>
    </source>
</evidence>
<keyword evidence="11" id="KW-1185">Reference proteome</keyword>
<gene>
    <name evidence="10" type="ORF">F6R98_03540</name>
</gene>
<sequence length="169" mass="18881">MMVVICGVTGSGKTSIALQLAYELGWHYIEGDDYHPVVNIEKMRRGIPLSDADRRPWLDALAHDLTRFAKCRLSFVATCSALKRDYRDRLRSTVPGIVFIQLTVAPDMLRKRVEARSNHFAGANLIDSQLMTFEALSADEGLIIEATGEIEDIVTVIRTKLNNEGMEAD</sequence>
<dbReference type="AlphaFoldDB" id="A0A5Q0BD80"/>
<dbReference type="CDD" id="cd02021">
    <property type="entry name" value="GntK"/>
    <property type="match status" value="1"/>
</dbReference>
<dbReference type="KEGG" id="mmob:F6R98_03540"/>
<evidence type="ECO:0000256" key="9">
    <source>
        <dbReference type="RuleBase" id="RU363066"/>
    </source>
</evidence>
<dbReference type="PANTHER" id="PTHR43442">
    <property type="entry name" value="GLUCONOKINASE-RELATED"/>
    <property type="match status" value="1"/>
</dbReference>
<dbReference type="SUPFAM" id="SSF52540">
    <property type="entry name" value="P-loop containing nucleoside triphosphate hydrolases"/>
    <property type="match status" value="1"/>
</dbReference>
<evidence type="ECO:0000313" key="10">
    <source>
        <dbReference type="EMBL" id="QFY41815.1"/>
    </source>
</evidence>
<dbReference type="EMBL" id="CP044205">
    <property type="protein sequence ID" value="QFY41815.1"/>
    <property type="molecule type" value="Genomic_DNA"/>
</dbReference>
<reference evidence="10 11" key="1">
    <citation type="submission" date="2019-09" db="EMBL/GenBank/DDBJ databases">
        <title>Ecophysiology of the spiral-shaped methanotroph Methylospira mobilis as revealed by the complete genome sequence.</title>
        <authorList>
            <person name="Oshkin I.Y."/>
            <person name="Dedysh S.N."/>
            <person name="Miroshnikov K."/>
            <person name="Danilova O.V."/>
            <person name="Hakobyan A."/>
            <person name="Liesack W."/>
        </authorList>
    </citation>
    <scope>NUCLEOTIDE SEQUENCE [LARGE SCALE GENOMIC DNA]</scope>
    <source>
        <strain evidence="10 11">Shm1</strain>
    </source>
</reference>
<evidence type="ECO:0000256" key="2">
    <source>
        <dbReference type="ARBA" id="ARBA00008420"/>
    </source>
</evidence>
<dbReference type="GO" id="GO:0005975">
    <property type="term" value="P:carbohydrate metabolic process"/>
    <property type="evidence" value="ECO:0007669"/>
    <property type="project" value="InterPro"/>
</dbReference>
<evidence type="ECO:0000256" key="4">
    <source>
        <dbReference type="ARBA" id="ARBA00022679"/>
    </source>
</evidence>
<comment type="catalytic activity">
    <reaction evidence="8 9">
        <text>D-gluconate + ATP = 6-phospho-D-gluconate + ADP + H(+)</text>
        <dbReference type="Rhea" id="RHEA:19433"/>
        <dbReference type="ChEBI" id="CHEBI:15378"/>
        <dbReference type="ChEBI" id="CHEBI:18391"/>
        <dbReference type="ChEBI" id="CHEBI:30616"/>
        <dbReference type="ChEBI" id="CHEBI:58759"/>
        <dbReference type="ChEBI" id="CHEBI:456216"/>
        <dbReference type="EC" id="2.7.1.12"/>
    </reaction>
</comment>
<dbReference type="Proteomes" id="UP000325755">
    <property type="component" value="Chromosome"/>
</dbReference>
<organism evidence="10 11">
    <name type="scientific">Candidatus Methylospira mobilis</name>
    <dbReference type="NCBI Taxonomy" id="1808979"/>
    <lineage>
        <taxon>Bacteria</taxon>
        <taxon>Pseudomonadati</taxon>
        <taxon>Pseudomonadota</taxon>
        <taxon>Gammaproteobacteria</taxon>
        <taxon>Methylococcales</taxon>
        <taxon>Methylococcaceae</taxon>
        <taxon>Candidatus Methylospira</taxon>
    </lineage>
</organism>
<dbReference type="GO" id="GO:0005737">
    <property type="term" value="C:cytoplasm"/>
    <property type="evidence" value="ECO:0007669"/>
    <property type="project" value="TreeGrafter"/>
</dbReference>
<accession>A0A5Q0BD80</accession>
<dbReference type="PANTHER" id="PTHR43442:SF3">
    <property type="entry name" value="GLUCONOKINASE-RELATED"/>
    <property type="match status" value="1"/>
</dbReference>
<proteinExistence type="inferred from homology"/>
<name>A0A5Q0BD80_9GAMM</name>
<keyword evidence="6 9" id="KW-0418">Kinase</keyword>
<evidence type="ECO:0000256" key="8">
    <source>
        <dbReference type="ARBA" id="ARBA00048090"/>
    </source>
</evidence>
<evidence type="ECO:0000256" key="5">
    <source>
        <dbReference type="ARBA" id="ARBA00022741"/>
    </source>
</evidence>
<dbReference type="OrthoDB" id="9795716at2"/>
<keyword evidence="7 9" id="KW-0067">ATP-binding</keyword>
<dbReference type="EC" id="2.7.1.12" evidence="3 9"/>
<protein>
    <recommendedName>
        <fullName evidence="3 9">Gluconokinase</fullName>
        <ecNumber evidence="3 9">2.7.1.12</ecNumber>
    </recommendedName>
</protein>
<dbReference type="GO" id="GO:0005524">
    <property type="term" value="F:ATP binding"/>
    <property type="evidence" value="ECO:0007669"/>
    <property type="project" value="UniProtKB-KW"/>
</dbReference>
<keyword evidence="4 9" id="KW-0808">Transferase</keyword>
<keyword evidence="5 9" id="KW-0547">Nucleotide-binding</keyword>
<comment type="pathway">
    <text evidence="1">Carbohydrate acid metabolism.</text>
</comment>
<evidence type="ECO:0000256" key="3">
    <source>
        <dbReference type="ARBA" id="ARBA00012054"/>
    </source>
</evidence>
<comment type="similarity">
    <text evidence="2 9">Belongs to the gluconokinase GntK/GntV family.</text>
</comment>
<dbReference type="Pfam" id="PF13671">
    <property type="entry name" value="AAA_33"/>
    <property type="match status" value="1"/>
</dbReference>
<evidence type="ECO:0000313" key="11">
    <source>
        <dbReference type="Proteomes" id="UP000325755"/>
    </source>
</evidence>
<dbReference type="FunCoup" id="A0A5Q0BD80">
    <property type="interactions" value="304"/>
</dbReference>
<dbReference type="Gene3D" id="3.40.50.300">
    <property type="entry name" value="P-loop containing nucleotide triphosphate hydrolases"/>
    <property type="match status" value="1"/>
</dbReference>
<dbReference type="InterPro" id="IPR006001">
    <property type="entry name" value="Therm_gnt_kin"/>
</dbReference>
<evidence type="ECO:0000256" key="6">
    <source>
        <dbReference type="ARBA" id="ARBA00022777"/>
    </source>
</evidence>
<dbReference type="RefSeq" id="WP_153247797.1">
    <property type="nucleotide sequence ID" value="NZ_CP044205.1"/>
</dbReference>
<dbReference type="GO" id="GO:0046316">
    <property type="term" value="F:gluconokinase activity"/>
    <property type="evidence" value="ECO:0007669"/>
    <property type="project" value="UniProtKB-EC"/>
</dbReference>
<dbReference type="InParanoid" id="A0A5Q0BD80"/>